<protein>
    <recommendedName>
        <fullName evidence="5">DUF4216 domain-containing protein</fullName>
    </recommendedName>
</protein>
<dbReference type="InterPro" id="IPR025312">
    <property type="entry name" value="DUF4216"/>
</dbReference>
<dbReference type="Pfam" id="PF13952">
    <property type="entry name" value="DUF4216"/>
    <property type="match status" value="1"/>
</dbReference>
<organism evidence="3 4">
    <name type="scientific">Paspalum notatum var. saurae</name>
    <dbReference type="NCBI Taxonomy" id="547442"/>
    <lineage>
        <taxon>Eukaryota</taxon>
        <taxon>Viridiplantae</taxon>
        <taxon>Streptophyta</taxon>
        <taxon>Embryophyta</taxon>
        <taxon>Tracheophyta</taxon>
        <taxon>Spermatophyta</taxon>
        <taxon>Magnoliopsida</taxon>
        <taxon>Liliopsida</taxon>
        <taxon>Poales</taxon>
        <taxon>Poaceae</taxon>
        <taxon>PACMAD clade</taxon>
        <taxon>Panicoideae</taxon>
        <taxon>Andropogonodae</taxon>
        <taxon>Paspaleae</taxon>
        <taxon>Paspalinae</taxon>
        <taxon>Paspalum</taxon>
    </lineage>
</organism>
<proteinExistence type="predicted"/>
<sequence>MQNGKKFTPGFFNVMQDLLVHLPWEALVGGPVQFRWMYPAERELKKLMSMVCNKARVEAYIAETFAIKEISNFSSKYFVENHNVNAPSMRYHTILEPPNSELEIFKWKGKSVGASSHHHTEEVQQYFLVFDKEYWKSSRQPTQKQLDNLCLRGSKHAQFFVLWLYQYAMNCEEIPHDLRQLSSGDVMATNLSQYDINGFHFRTAKLEASCPLATTCNNGAVTTASDANENTLEYYGVIQNIIEYTFGGPKVLKVVFFDCLWFDPRNGTCVDEFGLVEVKHNSRLQGQHSNIMLAHQVQQVYYMPYPHPSMKSLWVACKVNPHLYPPNDVNELQSNTGDDVADVYQEDVGDDFPISGEAGLNQLDRDVMELIDEELGPSSRKRRRSLRIQ</sequence>
<accession>A0AAQ3TFI1</accession>
<feature type="domain" description="DUF4218" evidence="2">
    <location>
        <begin position="6"/>
        <end position="81"/>
    </location>
</feature>
<dbReference type="Proteomes" id="UP001341281">
    <property type="component" value="Chromosome 04"/>
</dbReference>
<feature type="domain" description="DUF4216" evidence="1">
    <location>
        <begin position="252"/>
        <end position="309"/>
    </location>
</feature>
<name>A0AAQ3TFI1_PASNO</name>
<evidence type="ECO:0000259" key="1">
    <source>
        <dbReference type="Pfam" id="PF13952"/>
    </source>
</evidence>
<reference evidence="3 4" key="1">
    <citation type="submission" date="2024-02" db="EMBL/GenBank/DDBJ databases">
        <title>High-quality chromosome-scale genome assembly of Pensacola bahiagrass (Paspalum notatum Flugge var. saurae).</title>
        <authorList>
            <person name="Vega J.M."/>
            <person name="Podio M."/>
            <person name="Orjuela J."/>
            <person name="Siena L.A."/>
            <person name="Pessino S.C."/>
            <person name="Combes M.C."/>
            <person name="Mariac C."/>
            <person name="Albertini E."/>
            <person name="Pupilli F."/>
            <person name="Ortiz J.P.A."/>
            <person name="Leblanc O."/>
        </authorList>
    </citation>
    <scope>NUCLEOTIDE SEQUENCE [LARGE SCALE GENOMIC DNA]</scope>
    <source>
        <strain evidence="3">R1</strain>
        <tissue evidence="3">Leaf</tissue>
    </source>
</reference>
<dbReference type="PANTHER" id="PTHR48258">
    <property type="entry name" value="DUF4218 DOMAIN-CONTAINING PROTEIN-RELATED"/>
    <property type="match status" value="1"/>
</dbReference>
<dbReference type="PANTHER" id="PTHR48258:SF3">
    <property type="entry name" value="FK506-BINDING PROTEIN 4-LIKE ISOFORM X1"/>
    <property type="match status" value="1"/>
</dbReference>
<dbReference type="EMBL" id="CP144748">
    <property type="protein sequence ID" value="WVZ70869.1"/>
    <property type="molecule type" value="Genomic_DNA"/>
</dbReference>
<dbReference type="AlphaFoldDB" id="A0AAQ3TFI1"/>
<evidence type="ECO:0000259" key="2">
    <source>
        <dbReference type="Pfam" id="PF13960"/>
    </source>
</evidence>
<gene>
    <name evidence="3" type="ORF">U9M48_019502</name>
</gene>
<dbReference type="Pfam" id="PF13960">
    <property type="entry name" value="DUF4218"/>
    <property type="match status" value="1"/>
</dbReference>
<evidence type="ECO:0008006" key="5">
    <source>
        <dbReference type="Google" id="ProtNLM"/>
    </source>
</evidence>
<evidence type="ECO:0000313" key="4">
    <source>
        <dbReference type="Proteomes" id="UP001341281"/>
    </source>
</evidence>
<evidence type="ECO:0000313" key="3">
    <source>
        <dbReference type="EMBL" id="WVZ70869.1"/>
    </source>
</evidence>
<keyword evidence="4" id="KW-1185">Reference proteome</keyword>
<dbReference type="InterPro" id="IPR025452">
    <property type="entry name" value="DUF4218"/>
</dbReference>